<dbReference type="OrthoDB" id="8187668at2759"/>
<sequence length="421" mass="48615">MNEEYASRAILSNNRAKTEALIQPFPLEELYFHDNEREFSMHLHKMQGSSEFVFKIKKLQTILKERHVELDLLMPNLFVGGAYECDRMAYGDYESTSSGNFRLALNNLTAVGLATLKIEKNSSLKVDKMRLMYSSTYKRIQVRQQETNPRLSTFITSVAFGKMVVRKIWRSLTYNLNTVIEEKVNLALRKRPLTQIIGNSQTLTKYKEYIKTTTESANKLVDNIVDYAKDLILQKYSDRIKIPDIREGFEKEVLFVTWRGHFLANSGTARGCHTVERVGDTAFANDNSSFMHLYGTLGFEHIDLLYDHYEAHFMGLGPSGSLSTKFFPLDLYVHIHIDFTGKKVYLDDFKVTSVGNLEVKLMGFGWLIDFLTSKVATWIVGLYRDRIITDLQYKYDHYISGLLDTYDLDDILEGKLLRLRA</sequence>
<dbReference type="InParanoid" id="A0A6L2Q2P4"/>
<dbReference type="Gene3D" id="3.15.10.50">
    <property type="match status" value="1"/>
</dbReference>
<protein>
    <submittedName>
        <fullName evidence="1">Uncharacterized protein</fullName>
    </submittedName>
</protein>
<dbReference type="InterPro" id="IPR038602">
    <property type="entry name" value="Mite_allergen_7_sf"/>
</dbReference>
<dbReference type="EMBL" id="BLKM01012995">
    <property type="protein sequence ID" value="GFG38734.1"/>
    <property type="molecule type" value="Genomic_DNA"/>
</dbReference>
<keyword evidence="2" id="KW-1185">Reference proteome</keyword>
<name>A0A6L2Q2P4_COPFO</name>
<dbReference type="AlphaFoldDB" id="A0A6L2Q2P4"/>
<comment type="caution">
    <text evidence="1">The sequence shown here is derived from an EMBL/GenBank/DDBJ whole genome shotgun (WGS) entry which is preliminary data.</text>
</comment>
<dbReference type="InterPro" id="IPR038606">
    <property type="entry name" value="To_sf"/>
</dbReference>
<dbReference type="PANTHER" id="PTHR11008:SF9">
    <property type="entry name" value="PROTEIN TAKEOUT-LIKE PROTEIN"/>
    <property type="match status" value="1"/>
</dbReference>
<dbReference type="Proteomes" id="UP000502823">
    <property type="component" value="Unassembled WGS sequence"/>
</dbReference>
<dbReference type="InterPro" id="IPR020234">
    <property type="entry name" value="Mite_allergen_group-7"/>
</dbReference>
<evidence type="ECO:0000313" key="2">
    <source>
        <dbReference type="Proteomes" id="UP000502823"/>
    </source>
</evidence>
<organism evidence="1 2">
    <name type="scientific">Coptotermes formosanus</name>
    <name type="common">Formosan subterranean termite</name>
    <dbReference type="NCBI Taxonomy" id="36987"/>
    <lineage>
        <taxon>Eukaryota</taxon>
        <taxon>Metazoa</taxon>
        <taxon>Ecdysozoa</taxon>
        <taxon>Arthropoda</taxon>
        <taxon>Hexapoda</taxon>
        <taxon>Insecta</taxon>
        <taxon>Pterygota</taxon>
        <taxon>Neoptera</taxon>
        <taxon>Polyneoptera</taxon>
        <taxon>Dictyoptera</taxon>
        <taxon>Blattodea</taxon>
        <taxon>Blattoidea</taxon>
        <taxon>Termitoidae</taxon>
        <taxon>Rhinotermitidae</taxon>
        <taxon>Coptotermes</taxon>
    </lineage>
</organism>
<dbReference type="Pfam" id="PF06585">
    <property type="entry name" value="JHBP"/>
    <property type="match status" value="1"/>
</dbReference>
<proteinExistence type="predicted"/>
<dbReference type="InterPro" id="IPR010562">
    <property type="entry name" value="Haemolymph_juvenile_hormone-bd"/>
</dbReference>
<dbReference type="Gene3D" id="3.15.10.30">
    <property type="entry name" value="Haemolymph juvenile hormone binding protein"/>
    <property type="match status" value="1"/>
</dbReference>
<dbReference type="Pfam" id="PF16984">
    <property type="entry name" value="Grp7_allergen"/>
    <property type="match status" value="1"/>
</dbReference>
<evidence type="ECO:0000313" key="1">
    <source>
        <dbReference type="EMBL" id="GFG38734.1"/>
    </source>
</evidence>
<accession>A0A6L2Q2P4</accession>
<reference evidence="2" key="1">
    <citation type="submission" date="2020-01" db="EMBL/GenBank/DDBJ databases">
        <title>Draft genome sequence of the Termite Coptotermes fromosanus.</title>
        <authorList>
            <person name="Itakura S."/>
            <person name="Yosikawa Y."/>
            <person name="Umezawa K."/>
        </authorList>
    </citation>
    <scope>NUCLEOTIDE SEQUENCE [LARGE SCALE GENOMIC DNA]</scope>
</reference>
<dbReference type="PANTHER" id="PTHR11008">
    <property type="entry name" value="PROTEIN TAKEOUT-LIKE PROTEIN"/>
    <property type="match status" value="1"/>
</dbReference>
<gene>
    <name evidence="1" type="ORF">Cfor_07040</name>
</gene>